<evidence type="ECO:0000313" key="2">
    <source>
        <dbReference type="Proteomes" id="UP001396334"/>
    </source>
</evidence>
<gene>
    <name evidence="1" type="ORF">V6N11_068971</name>
</gene>
<dbReference type="EMBL" id="JBBPBN010000069">
    <property type="protein sequence ID" value="KAK8985731.1"/>
    <property type="molecule type" value="Genomic_DNA"/>
</dbReference>
<keyword evidence="2" id="KW-1185">Reference proteome</keyword>
<protein>
    <submittedName>
        <fullName evidence="1">Uncharacterized protein</fullName>
    </submittedName>
</protein>
<organism evidence="1 2">
    <name type="scientific">Hibiscus sabdariffa</name>
    <name type="common">roselle</name>
    <dbReference type="NCBI Taxonomy" id="183260"/>
    <lineage>
        <taxon>Eukaryota</taxon>
        <taxon>Viridiplantae</taxon>
        <taxon>Streptophyta</taxon>
        <taxon>Embryophyta</taxon>
        <taxon>Tracheophyta</taxon>
        <taxon>Spermatophyta</taxon>
        <taxon>Magnoliopsida</taxon>
        <taxon>eudicotyledons</taxon>
        <taxon>Gunneridae</taxon>
        <taxon>Pentapetalae</taxon>
        <taxon>rosids</taxon>
        <taxon>malvids</taxon>
        <taxon>Malvales</taxon>
        <taxon>Malvaceae</taxon>
        <taxon>Malvoideae</taxon>
        <taxon>Hibiscus</taxon>
    </lineage>
</organism>
<accession>A0ABR2PBB4</accession>
<evidence type="ECO:0000313" key="1">
    <source>
        <dbReference type="EMBL" id="KAK8985731.1"/>
    </source>
</evidence>
<name>A0ABR2PBB4_9ROSI</name>
<sequence length="116" mass="13154">MMTFRPGDKEPVIGTYRRCTCPLVDMESAATDESTSLGALLTLANLSTISNPEAQTDFPFIKPFFIIRVPPRYGLDFSPYSKFHILSFCSQFAAKLDSTTKRLLIYPSITFRFLDR</sequence>
<comment type="caution">
    <text evidence="1">The sequence shown here is derived from an EMBL/GenBank/DDBJ whole genome shotgun (WGS) entry which is preliminary data.</text>
</comment>
<dbReference type="Proteomes" id="UP001396334">
    <property type="component" value="Unassembled WGS sequence"/>
</dbReference>
<reference evidence="1 2" key="1">
    <citation type="journal article" date="2024" name="G3 (Bethesda)">
        <title>Genome assembly of Hibiscus sabdariffa L. provides insights into metabolisms of medicinal natural products.</title>
        <authorList>
            <person name="Kim T."/>
        </authorList>
    </citation>
    <scope>NUCLEOTIDE SEQUENCE [LARGE SCALE GENOMIC DNA]</scope>
    <source>
        <strain evidence="1">TK-2024</strain>
        <tissue evidence="1">Old leaves</tissue>
    </source>
</reference>
<proteinExistence type="predicted"/>